<organism evidence="8 9">
    <name type="scientific">Rhizopus stolonifer</name>
    <name type="common">Rhizopus nigricans</name>
    <dbReference type="NCBI Taxonomy" id="4846"/>
    <lineage>
        <taxon>Eukaryota</taxon>
        <taxon>Fungi</taxon>
        <taxon>Fungi incertae sedis</taxon>
        <taxon>Mucoromycota</taxon>
        <taxon>Mucoromycotina</taxon>
        <taxon>Mucoromycetes</taxon>
        <taxon>Mucorales</taxon>
        <taxon>Mucorineae</taxon>
        <taxon>Rhizopodaceae</taxon>
        <taxon>Rhizopus</taxon>
    </lineage>
</organism>
<dbReference type="PROSITE" id="PS00059">
    <property type="entry name" value="ADH_ZINC"/>
    <property type="match status" value="1"/>
</dbReference>
<evidence type="ECO:0000256" key="5">
    <source>
        <dbReference type="RuleBase" id="RU361277"/>
    </source>
</evidence>
<dbReference type="InterPro" id="IPR036291">
    <property type="entry name" value="NAD(P)-bd_dom_sf"/>
</dbReference>
<dbReference type="Proteomes" id="UP000253551">
    <property type="component" value="Unassembled WGS sequence"/>
</dbReference>
<dbReference type="AlphaFoldDB" id="A0A367J4G8"/>
<evidence type="ECO:0000313" key="8">
    <source>
        <dbReference type="EMBL" id="RCH84828.1"/>
    </source>
</evidence>
<dbReference type="CDD" id="cd08283">
    <property type="entry name" value="FDH_like_1"/>
    <property type="match status" value="1"/>
</dbReference>
<keyword evidence="2 5" id="KW-0479">Metal-binding</keyword>
<evidence type="ECO:0000313" key="9">
    <source>
        <dbReference type="Proteomes" id="UP000253551"/>
    </source>
</evidence>
<comment type="similarity">
    <text evidence="5">Belongs to the zinc-containing alcohol dehydrogenase family.</text>
</comment>
<evidence type="ECO:0000259" key="6">
    <source>
        <dbReference type="Pfam" id="PF00107"/>
    </source>
</evidence>
<proteinExistence type="inferred from homology"/>
<comment type="caution">
    <text evidence="8">The sequence shown here is derived from an EMBL/GenBank/DDBJ whole genome shotgun (WGS) entry which is preliminary data.</text>
</comment>
<dbReference type="Pfam" id="PF00107">
    <property type="entry name" value="ADH_zinc_N"/>
    <property type="match status" value="1"/>
</dbReference>
<evidence type="ECO:0000256" key="1">
    <source>
        <dbReference type="ARBA" id="ARBA00001947"/>
    </source>
</evidence>
<evidence type="ECO:0008006" key="10">
    <source>
        <dbReference type="Google" id="ProtNLM"/>
    </source>
</evidence>
<sequence length="439" mass="48469">MASNAAANYAQSKMGEVPVQVANENKQNVSETEKMLACCWVGKEKIELRTVPKPEITDEEDVILKVTGSTVCGSDLHLYHGEMMQLKEGEILGHECMGIVEKVGSKVSKVKPGDRVVAAFNVACGKCDYCKQKLFTSCNCTNNSSVMEKLYGHRIAGVLGYSHFVGGFSGAQAEYCRILYGNTNLIKIPDHVPDEKALFLSDIVPTSYHSVWDSGVKEGDVVGVWGLGPIGLNVCQWLRNVFKAKRIIVVDNVPERLELAKVRWGAEVVNFDIDTDVSAKILELVPEGLDRSIDCAGFRYAKGIVHKIERAVGLETDTSEVINEMIRATKKFGTIGLIADYATYANHVLIGGIMEKGIRLIGCGQAPIQRHWDKCLEYIINGDFDPTIILTHRFPLDQIVETYRRFDLKEAAIMKTFVETQFSGPVMPGTPMLTNVDDA</sequence>
<dbReference type="GO" id="GO:0008270">
    <property type="term" value="F:zinc ion binding"/>
    <property type="evidence" value="ECO:0007669"/>
    <property type="project" value="InterPro"/>
</dbReference>
<dbReference type="PANTHER" id="PTHR42813:SF1">
    <property type="entry name" value="DEHYDROGENASE, PUTATIVE (AFU_ORTHOLOGUE AFUA_5G03930)-RELATED"/>
    <property type="match status" value="1"/>
</dbReference>
<accession>A0A367J4G8</accession>
<dbReference type="PANTHER" id="PTHR42813">
    <property type="entry name" value="ZINC-TYPE ALCOHOL DEHYDROGENASE-LIKE"/>
    <property type="match status" value="1"/>
</dbReference>
<dbReference type="GO" id="GO:0016491">
    <property type="term" value="F:oxidoreductase activity"/>
    <property type="evidence" value="ECO:0007669"/>
    <property type="project" value="UniProtKB-KW"/>
</dbReference>
<dbReference type="Pfam" id="PF08240">
    <property type="entry name" value="ADH_N"/>
    <property type="match status" value="1"/>
</dbReference>
<dbReference type="OrthoDB" id="3941538at2759"/>
<gene>
    <name evidence="8" type="ORF">CU098_001472</name>
</gene>
<dbReference type="EMBL" id="PJQM01004334">
    <property type="protein sequence ID" value="RCH84828.1"/>
    <property type="molecule type" value="Genomic_DNA"/>
</dbReference>
<dbReference type="InterPro" id="IPR011032">
    <property type="entry name" value="GroES-like_sf"/>
</dbReference>
<evidence type="ECO:0000256" key="4">
    <source>
        <dbReference type="ARBA" id="ARBA00023002"/>
    </source>
</evidence>
<dbReference type="InterPro" id="IPR013149">
    <property type="entry name" value="ADH-like_C"/>
</dbReference>
<comment type="cofactor">
    <cofactor evidence="1 5">
        <name>Zn(2+)</name>
        <dbReference type="ChEBI" id="CHEBI:29105"/>
    </cofactor>
</comment>
<dbReference type="InterPro" id="IPR013154">
    <property type="entry name" value="ADH-like_N"/>
</dbReference>
<evidence type="ECO:0000259" key="7">
    <source>
        <dbReference type="Pfam" id="PF08240"/>
    </source>
</evidence>
<reference evidence="8 9" key="1">
    <citation type="journal article" date="2018" name="G3 (Bethesda)">
        <title>Phylogenetic and Phylogenomic Definition of Rhizopus Species.</title>
        <authorList>
            <person name="Gryganskyi A.P."/>
            <person name="Golan J."/>
            <person name="Dolatabadi S."/>
            <person name="Mondo S."/>
            <person name="Robb S."/>
            <person name="Idnurm A."/>
            <person name="Muszewska A."/>
            <person name="Steczkiewicz K."/>
            <person name="Masonjones S."/>
            <person name="Liao H.L."/>
            <person name="Gajdeczka M.T."/>
            <person name="Anike F."/>
            <person name="Vuek A."/>
            <person name="Anishchenko I.M."/>
            <person name="Voigt K."/>
            <person name="de Hoog G.S."/>
            <person name="Smith M.E."/>
            <person name="Heitman J."/>
            <person name="Vilgalys R."/>
            <person name="Stajich J.E."/>
        </authorList>
    </citation>
    <scope>NUCLEOTIDE SEQUENCE [LARGE SCALE GENOMIC DNA]</scope>
    <source>
        <strain evidence="8 9">LSU 92-RS-03</strain>
    </source>
</reference>
<keyword evidence="3 5" id="KW-0862">Zinc</keyword>
<dbReference type="InterPro" id="IPR002328">
    <property type="entry name" value="ADH_Zn_CS"/>
</dbReference>
<evidence type="ECO:0000256" key="3">
    <source>
        <dbReference type="ARBA" id="ARBA00022833"/>
    </source>
</evidence>
<keyword evidence="9" id="KW-1185">Reference proteome</keyword>
<dbReference type="Gene3D" id="3.40.50.720">
    <property type="entry name" value="NAD(P)-binding Rossmann-like Domain"/>
    <property type="match status" value="1"/>
</dbReference>
<dbReference type="SUPFAM" id="SSF51735">
    <property type="entry name" value="NAD(P)-binding Rossmann-fold domains"/>
    <property type="match status" value="1"/>
</dbReference>
<feature type="domain" description="Alcohol dehydrogenase-like C-terminal" evidence="6">
    <location>
        <begin position="229"/>
        <end position="297"/>
    </location>
</feature>
<dbReference type="STRING" id="4846.A0A367J4G8"/>
<protein>
    <recommendedName>
        <fullName evidence="10">GroES-like protein</fullName>
    </recommendedName>
</protein>
<dbReference type="Gene3D" id="3.90.180.10">
    <property type="entry name" value="Medium-chain alcohol dehydrogenases, catalytic domain"/>
    <property type="match status" value="1"/>
</dbReference>
<evidence type="ECO:0000256" key="2">
    <source>
        <dbReference type="ARBA" id="ARBA00022723"/>
    </source>
</evidence>
<keyword evidence="4" id="KW-0560">Oxidoreductase</keyword>
<feature type="domain" description="Alcohol dehydrogenase-like N-terminal" evidence="7">
    <location>
        <begin position="59"/>
        <end position="190"/>
    </location>
</feature>
<name>A0A367J4G8_RHIST</name>
<dbReference type="SUPFAM" id="SSF50129">
    <property type="entry name" value="GroES-like"/>
    <property type="match status" value="1"/>
</dbReference>